<dbReference type="OrthoDB" id="1916794at2759"/>
<feature type="compositionally biased region" description="Polar residues" evidence="1">
    <location>
        <begin position="66"/>
        <end position="86"/>
    </location>
</feature>
<feature type="compositionally biased region" description="Polar residues" evidence="1">
    <location>
        <begin position="103"/>
        <end position="113"/>
    </location>
</feature>
<feature type="compositionally biased region" description="Basic and acidic residues" evidence="1">
    <location>
        <begin position="409"/>
        <end position="437"/>
    </location>
</feature>
<feature type="region of interest" description="Disordered" evidence="1">
    <location>
        <begin position="224"/>
        <end position="245"/>
    </location>
</feature>
<proteinExistence type="predicted"/>
<feature type="region of interest" description="Disordered" evidence="1">
    <location>
        <begin position="49"/>
        <end position="86"/>
    </location>
</feature>
<feature type="compositionally biased region" description="Basic and acidic residues" evidence="1">
    <location>
        <begin position="272"/>
        <end position="285"/>
    </location>
</feature>
<evidence type="ECO:0000313" key="2">
    <source>
        <dbReference type="EMBL" id="KAF9661302.1"/>
    </source>
</evidence>
<dbReference type="EMBL" id="JADGMS010000019">
    <property type="protein sequence ID" value="KAF9661302.1"/>
    <property type="molecule type" value="Genomic_DNA"/>
</dbReference>
<reference evidence="2 3" key="1">
    <citation type="submission" date="2020-10" db="EMBL/GenBank/DDBJ databases">
        <title>Plant Genome Project.</title>
        <authorList>
            <person name="Zhang R.-G."/>
        </authorList>
    </citation>
    <scope>NUCLEOTIDE SEQUENCE [LARGE SCALE GENOMIC DNA]</scope>
    <source>
        <strain evidence="2">FAFU-HL-1</strain>
        <tissue evidence="2">Leaf</tissue>
    </source>
</reference>
<feature type="compositionally biased region" description="Acidic residues" evidence="1">
    <location>
        <begin position="225"/>
        <end position="234"/>
    </location>
</feature>
<dbReference type="PANTHER" id="PTHR33621">
    <property type="entry name" value="ASPARTIC/GLUTAMIC ACID-RICH PROTEIN"/>
    <property type="match status" value="1"/>
</dbReference>
<protein>
    <submittedName>
        <fullName evidence="2">Uncharacterized protein</fullName>
    </submittedName>
</protein>
<keyword evidence="3" id="KW-1185">Reference proteome</keyword>
<sequence>MDFHSLSRKELQDLCKKNKIPANMTNIAMADALEALDKVEGLLAEFTNVPEHDIQQSPEKAMNGSPKASRTSARTSTGIRTSTASARQKMESKAMEIVEQQEKNNVPKTPATRSSRRMAPAVSARGKVEAQNEQKSVQRVYSTRSAVRLLEKGMEGLDLKEKERVRPLKMDVEIEDVGTKDESGVDLLTISEKSSKKITDTEVVACQNLDHLLVGEGEIKRELQEESYSELEEDYNPKQEMGSEKCDTGVDLYSEVLSLDNTSEMNNELEEGDKSNDYEMDRYNPESEDLNGQDEYSSNESLENSNPIVVESSEKALPVTQEMIYNNDSPTLVVSDQFVEDKRHDNYDLQSNFTIVEEPDRNQSDEAKEDGNEVGGAISGQTTGLLPFEAGTLQGQLPRPSEVTPRKPHASEINKENIDDNGKKVEPKKEKAYNKEAAIDEKMSDELSLRQLRKMMREKLQMSQAQ</sequence>
<feature type="compositionally biased region" description="Low complexity" evidence="1">
    <location>
        <begin position="295"/>
        <end position="306"/>
    </location>
</feature>
<feature type="region of interest" description="Disordered" evidence="1">
    <location>
        <begin position="259"/>
        <end position="307"/>
    </location>
</feature>
<comment type="caution">
    <text evidence="2">The sequence shown here is derived from an EMBL/GenBank/DDBJ whole genome shotgun (WGS) entry which is preliminary data.</text>
</comment>
<gene>
    <name evidence="2" type="ORF">SADUNF_Sadunf19G0054000</name>
</gene>
<dbReference type="PANTHER" id="PTHR33621:SF2">
    <property type="entry name" value="RIBOSOMAL L1 DOMAIN-CONTAINING PROTEIN"/>
    <property type="match status" value="1"/>
</dbReference>
<feature type="compositionally biased region" description="Basic and acidic residues" evidence="1">
    <location>
        <begin position="235"/>
        <end position="245"/>
    </location>
</feature>
<feature type="region of interest" description="Disordered" evidence="1">
    <location>
        <begin position="349"/>
        <end position="437"/>
    </location>
</feature>
<dbReference type="Proteomes" id="UP000657918">
    <property type="component" value="Unassembled WGS sequence"/>
</dbReference>
<feature type="region of interest" description="Disordered" evidence="1">
    <location>
        <begin position="103"/>
        <end position="137"/>
    </location>
</feature>
<dbReference type="AlphaFoldDB" id="A0A835J194"/>
<evidence type="ECO:0000256" key="1">
    <source>
        <dbReference type="SAM" id="MobiDB-lite"/>
    </source>
</evidence>
<organism evidence="2 3">
    <name type="scientific">Salix dunnii</name>
    <dbReference type="NCBI Taxonomy" id="1413687"/>
    <lineage>
        <taxon>Eukaryota</taxon>
        <taxon>Viridiplantae</taxon>
        <taxon>Streptophyta</taxon>
        <taxon>Embryophyta</taxon>
        <taxon>Tracheophyta</taxon>
        <taxon>Spermatophyta</taxon>
        <taxon>Magnoliopsida</taxon>
        <taxon>eudicotyledons</taxon>
        <taxon>Gunneridae</taxon>
        <taxon>Pentapetalae</taxon>
        <taxon>rosids</taxon>
        <taxon>fabids</taxon>
        <taxon>Malpighiales</taxon>
        <taxon>Salicaceae</taxon>
        <taxon>Saliceae</taxon>
        <taxon>Salix</taxon>
    </lineage>
</organism>
<name>A0A835J194_9ROSI</name>
<accession>A0A835J194</accession>
<evidence type="ECO:0000313" key="3">
    <source>
        <dbReference type="Proteomes" id="UP000657918"/>
    </source>
</evidence>
<feature type="compositionally biased region" description="Basic and acidic residues" evidence="1">
    <location>
        <begin position="358"/>
        <end position="371"/>
    </location>
</feature>